<dbReference type="AlphaFoldDB" id="A0A0B0MH76"/>
<dbReference type="Proteomes" id="UP000032142">
    <property type="component" value="Unassembled WGS sequence"/>
</dbReference>
<evidence type="ECO:0000313" key="3">
    <source>
        <dbReference type="Proteomes" id="UP000032142"/>
    </source>
</evidence>
<dbReference type="EMBL" id="JRRC01051797">
    <property type="protein sequence ID" value="KHF98778.1"/>
    <property type="molecule type" value="Genomic_DNA"/>
</dbReference>
<comment type="caution">
    <text evidence="1">The sequence shown here is derived from an EMBL/GenBank/DDBJ whole genome shotgun (WGS) entry which is preliminary data.</text>
</comment>
<dbReference type="EMBL" id="JRRC01428547">
    <property type="protein sequence ID" value="KHG05350.1"/>
    <property type="molecule type" value="Genomic_DNA"/>
</dbReference>
<reference evidence="3" key="2">
    <citation type="submission" date="2014-09" db="EMBL/GenBank/DDBJ databases">
        <authorList>
            <person name="Mudge J."/>
            <person name="Ramaraj T."/>
            <person name="Lindquist I.E."/>
            <person name="Bharti A.K."/>
            <person name="Sundararajan A."/>
            <person name="Cameron C.T."/>
            <person name="Woodward J.E."/>
            <person name="May G.D."/>
            <person name="Brubaker C."/>
            <person name="Broadhvest J."/>
            <person name="Wilkins T.A."/>
        </authorList>
    </citation>
    <scope>NUCLEOTIDE SEQUENCE</scope>
    <source>
        <strain evidence="3">cv. AKA8401</strain>
    </source>
</reference>
<reference evidence="1" key="1">
    <citation type="submission" date="2014-09" db="EMBL/GenBank/DDBJ databases">
        <title>G. arboreum L. cv. AKA8401 A2 genome assembly version 1.0.</title>
        <authorList>
            <person name="Mudge J."/>
            <person name="Ramaraj T."/>
            <person name="Lindquist I.E."/>
            <person name="Bharti A.K."/>
            <person name="Sundararajan A."/>
            <person name="Cameron C.T."/>
            <person name="Woodward J.E."/>
            <person name="May G.D."/>
            <person name="Brubaker C."/>
            <person name="Broadhvest J."/>
            <person name="Wilkins T.A."/>
        </authorList>
    </citation>
    <scope>NUCLEOTIDE SEQUENCE</scope>
</reference>
<gene>
    <name evidence="1" type="ORF">F383_20443</name>
    <name evidence="2" type="ORF">F383_31630</name>
</gene>
<sequence length="42" mass="4837">MLTQAVGRKVARRYCSHELWSICNTCRTSAIGRMFKTSTQIM</sequence>
<accession>A0A0B0MH76</accession>
<organism evidence="1 3">
    <name type="scientific">Gossypium arboreum</name>
    <name type="common">Tree cotton</name>
    <name type="synonym">Gossypium nanking</name>
    <dbReference type="NCBI Taxonomy" id="29729"/>
    <lineage>
        <taxon>Eukaryota</taxon>
        <taxon>Viridiplantae</taxon>
        <taxon>Streptophyta</taxon>
        <taxon>Embryophyta</taxon>
        <taxon>Tracheophyta</taxon>
        <taxon>Spermatophyta</taxon>
        <taxon>Magnoliopsida</taxon>
        <taxon>eudicotyledons</taxon>
        <taxon>Gunneridae</taxon>
        <taxon>Pentapetalae</taxon>
        <taxon>rosids</taxon>
        <taxon>malvids</taxon>
        <taxon>Malvales</taxon>
        <taxon>Malvaceae</taxon>
        <taxon>Malvoideae</taxon>
        <taxon>Gossypium</taxon>
    </lineage>
</organism>
<protein>
    <submittedName>
        <fullName evidence="1">Uncharacterized protein</fullName>
    </submittedName>
</protein>
<name>A0A0B0MH76_GOSAR</name>
<proteinExistence type="predicted"/>
<keyword evidence="3" id="KW-1185">Reference proteome</keyword>
<evidence type="ECO:0000313" key="2">
    <source>
        <dbReference type="EMBL" id="KHG05350.1"/>
    </source>
</evidence>
<evidence type="ECO:0000313" key="1">
    <source>
        <dbReference type="EMBL" id="KHF98778.1"/>
    </source>
</evidence>